<proteinExistence type="predicted"/>
<dbReference type="Proteomes" id="UP000007073">
    <property type="component" value="Chromosome"/>
</dbReference>
<evidence type="ECO:0000256" key="2">
    <source>
        <dbReference type="SAM" id="SignalP"/>
    </source>
</evidence>
<evidence type="ECO:0008006" key="5">
    <source>
        <dbReference type="Google" id="ProtNLM"/>
    </source>
</evidence>
<feature type="signal peptide" evidence="2">
    <location>
        <begin position="1"/>
        <end position="35"/>
    </location>
</feature>
<dbReference type="STRING" id="269799.Gmet_2660"/>
<dbReference type="AlphaFoldDB" id="Q39S96"/>
<evidence type="ECO:0000256" key="1">
    <source>
        <dbReference type="SAM" id="MobiDB-lite"/>
    </source>
</evidence>
<reference evidence="3 4" key="2">
    <citation type="journal article" date="2009" name="BMC Microbiol.">
        <title>The genome sequence of Geobacter metallireducens: features of metabolism, physiology and regulation common and dissimilar to Geobacter sulfurreducens.</title>
        <authorList>
            <person name="Aklujkar M."/>
            <person name="Krushkal J."/>
            <person name="DiBartolo G."/>
            <person name="Lapidus A."/>
            <person name="Land M.L."/>
            <person name="Lovley D.R."/>
        </authorList>
    </citation>
    <scope>NUCLEOTIDE SEQUENCE [LARGE SCALE GENOMIC DNA]</scope>
    <source>
        <strain evidence="4">ATCC 53774 / DSM 7210 / GS-15</strain>
    </source>
</reference>
<feature type="chain" id="PRO_5004223047" description="Lipoprotein" evidence="2">
    <location>
        <begin position="36"/>
        <end position="269"/>
    </location>
</feature>
<feature type="region of interest" description="Disordered" evidence="1">
    <location>
        <begin position="250"/>
        <end position="269"/>
    </location>
</feature>
<dbReference type="RefSeq" id="WP_004511801.1">
    <property type="nucleotide sequence ID" value="NC_007517.1"/>
</dbReference>
<name>Q39S96_GEOMG</name>
<dbReference type="HOGENOM" id="CLU_1033498_0_0_7"/>
<keyword evidence="4" id="KW-1185">Reference proteome</keyword>
<evidence type="ECO:0000313" key="4">
    <source>
        <dbReference type="Proteomes" id="UP000007073"/>
    </source>
</evidence>
<protein>
    <recommendedName>
        <fullName evidence="5">Lipoprotein</fullName>
    </recommendedName>
</protein>
<gene>
    <name evidence="3" type="ordered locus">Gmet_2660</name>
</gene>
<sequence>MKASTVVTKRCNPRALLPCLVLLAALAVWDGPAQAGTSLPSSALPLTHSVPHELIPGIPDPDGFVTVEVGDYFSCDIPPEWSRVDNYGSGLGLSNEEKKTYGFHLKAPEPGEPSVAISIFYYAEGNLMYKSVDHYLRVFAQPALGVSLDGSSYGDVTAVKVAGRDGMVFERVKKEYAPRESGTGGPVKPGVYIRPGLNATRIPIRERFVVLPAKQGFFALRYTAPEEKFREFLPVFEKVTQRFFPGGRYTYESRDTERGPSHDYGHEVY</sequence>
<organism evidence="3 4">
    <name type="scientific">Geobacter metallireducens (strain ATCC 53774 / DSM 7210 / GS-15)</name>
    <dbReference type="NCBI Taxonomy" id="269799"/>
    <lineage>
        <taxon>Bacteria</taxon>
        <taxon>Pseudomonadati</taxon>
        <taxon>Thermodesulfobacteriota</taxon>
        <taxon>Desulfuromonadia</taxon>
        <taxon>Geobacterales</taxon>
        <taxon>Geobacteraceae</taxon>
        <taxon>Geobacter</taxon>
    </lineage>
</organism>
<keyword evidence="2" id="KW-0732">Signal</keyword>
<dbReference type="KEGG" id="gme:Gmet_2660"/>
<accession>Q39S96</accession>
<dbReference type="EMBL" id="CP000148">
    <property type="protein sequence ID" value="ABB32878.1"/>
    <property type="molecule type" value="Genomic_DNA"/>
</dbReference>
<reference evidence="3 4" key="1">
    <citation type="submission" date="2005-10" db="EMBL/GenBank/DDBJ databases">
        <title>Complete sequence of Geobacter metallireducens GS-15.</title>
        <authorList>
            <consortium name="US DOE Joint Genome Institute"/>
            <person name="Copeland A."/>
            <person name="Lucas S."/>
            <person name="Lapidus A."/>
            <person name="Barry K."/>
            <person name="Detter J.C."/>
            <person name="Glavina T."/>
            <person name="Hammon N."/>
            <person name="Israni S."/>
            <person name="Pitluck S."/>
            <person name="Di Bartolo G."/>
            <person name="Chain P."/>
            <person name="Schmutz J."/>
            <person name="Larimer F."/>
            <person name="Land M."/>
            <person name="Kyrpides N."/>
            <person name="Ivanova N."/>
            <person name="Richardson P."/>
        </authorList>
    </citation>
    <scope>NUCLEOTIDE SEQUENCE [LARGE SCALE GENOMIC DNA]</scope>
    <source>
        <strain evidence="4">ATCC 53774 / DSM 7210 / GS-15</strain>
    </source>
</reference>
<feature type="compositionally biased region" description="Basic and acidic residues" evidence="1">
    <location>
        <begin position="251"/>
        <end position="269"/>
    </location>
</feature>
<evidence type="ECO:0000313" key="3">
    <source>
        <dbReference type="EMBL" id="ABB32878.1"/>
    </source>
</evidence>